<name>A0A7J2U519_9CREN</name>
<evidence type="ECO:0000313" key="2">
    <source>
        <dbReference type="EMBL" id="HEM67940.1"/>
    </source>
</evidence>
<protein>
    <submittedName>
        <fullName evidence="2">Rubredoxin</fullName>
    </submittedName>
</protein>
<dbReference type="CDD" id="cd00729">
    <property type="entry name" value="rubredoxin_SM"/>
    <property type="match status" value="1"/>
</dbReference>
<organism evidence="2">
    <name type="scientific">Ignisphaera aggregans</name>
    <dbReference type="NCBI Taxonomy" id="334771"/>
    <lineage>
        <taxon>Archaea</taxon>
        <taxon>Thermoproteota</taxon>
        <taxon>Thermoprotei</taxon>
        <taxon>Desulfurococcales</taxon>
        <taxon>Desulfurococcaceae</taxon>
        <taxon>Ignisphaera</taxon>
    </lineage>
</organism>
<reference evidence="2" key="1">
    <citation type="journal article" date="2020" name="mSystems">
        <title>Genome- and Community-Level Interaction Insights into Carbon Utilization and Element Cycling Functions of Hydrothermarchaeota in Hydrothermal Sediment.</title>
        <authorList>
            <person name="Zhou Z."/>
            <person name="Liu Y."/>
            <person name="Xu W."/>
            <person name="Pan J."/>
            <person name="Luo Z.H."/>
            <person name="Li M."/>
        </authorList>
    </citation>
    <scope>NUCLEOTIDE SEQUENCE [LARGE SCALE GENOMIC DNA]</scope>
    <source>
        <strain evidence="2">SpSt-125</strain>
    </source>
</reference>
<gene>
    <name evidence="2" type="ORF">ENO26_10325</name>
</gene>
<proteinExistence type="predicted"/>
<dbReference type="EMBL" id="DSEU01000070">
    <property type="protein sequence ID" value="HEM67940.1"/>
    <property type="molecule type" value="Genomic_DNA"/>
</dbReference>
<dbReference type="GO" id="GO:0005506">
    <property type="term" value="F:iron ion binding"/>
    <property type="evidence" value="ECO:0007669"/>
    <property type="project" value="InterPro"/>
</dbReference>
<dbReference type="InterPro" id="IPR048574">
    <property type="entry name" value="RUBY_RBDX"/>
</dbReference>
<accession>A0A7J2U519</accession>
<dbReference type="PROSITE" id="PS50903">
    <property type="entry name" value="RUBREDOXIN_LIKE"/>
    <property type="match status" value="1"/>
</dbReference>
<sequence length="112" mass="12788">MDLVMWKCSVCGYVFEGVEAPDKCPKCGAPKEKFTKLGEEEKLITRSRLTNSLHIEAFTLLQRLLEIAEKGIQDNLDPPCVKIFSEEKEFAIITMQKIKAELETHMKKGKWG</sequence>
<feature type="domain" description="Rubredoxin-like" evidence="1">
    <location>
        <begin position="3"/>
        <end position="37"/>
    </location>
</feature>
<dbReference type="Pfam" id="PF21349">
    <property type="entry name" value="RUBY_RBDX"/>
    <property type="match status" value="1"/>
</dbReference>
<comment type="caution">
    <text evidence="2">The sequence shown here is derived from an EMBL/GenBank/DDBJ whole genome shotgun (WGS) entry which is preliminary data.</text>
</comment>
<dbReference type="InterPro" id="IPR024934">
    <property type="entry name" value="Rubredoxin-like_dom"/>
</dbReference>
<dbReference type="Gene3D" id="2.20.28.10">
    <property type="match status" value="1"/>
</dbReference>
<dbReference type="AlphaFoldDB" id="A0A7J2U519"/>
<dbReference type="SUPFAM" id="SSF57802">
    <property type="entry name" value="Rubredoxin-like"/>
    <property type="match status" value="1"/>
</dbReference>
<evidence type="ECO:0000259" key="1">
    <source>
        <dbReference type="PROSITE" id="PS50903"/>
    </source>
</evidence>